<feature type="domain" description="Methyltransferase type 11" evidence="1">
    <location>
        <begin position="87"/>
        <end position="183"/>
    </location>
</feature>
<dbReference type="InterPro" id="IPR029063">
    <property type="entry name" value="SAM-dependent_MTases_sf"/>
</dbReference>
<name>A0A369UIK7_9GAMM</name>
<dbReference type="Proteomes" id="UP000253782">
    <property type="component" value="Unassembled WGS sequence"/>
</dbReference>
<evidence type="ECO:0000259" key="1">
    <source>
        <dbReference type="Pfam" id="PF08241"/>
    </source>
</evidence>
<sequence>MDQISGKANNPGVLDGAWLDTLIRSLNSEQASPLGEKLPDFPPEELQRNTTGLSSEAAIRQAYAFYENVVDGANKVGLALNQETRALDFGFGWGRISRVFMEHLSARNIHGVDVDPSFVEITRGLFKSDNFQICTPFPPADYADASFDLVYAYSVFSHLSEVACQAWMQEFARILRPGGIVAFTTRHESFFDFCAWAKTQDASVSPYISALGQLFPDLGAVRAQYRKGQIVHGSSNGVGGGGPRDASFYGETWIPEQYARTQFGDSFEFVSGYFDGTKYDQACFVLKRKA</sequence>
<protein>
    <submittedName>
        <fullName evidence="2">Class I SAM-dependent methyltransferase</fullName>
    </submittedName>
</protein>
<dbReference type="PANTHER" id="PTHR42912:SF98">
    <property type="entry name" value="UNCHARACTERISED METHYLTRANSFERASE RV1498C"/>
    <property type="match status" value="1"/>
</dbReference>
<keyword evidence="2" id="KW-0489">Methyltransferase</keyword>
<accession>A0A369UIK7</accession>
<dbReference type="EMBL" id="QQAH01000016">
    <property type="protein sequence ID" value="RDD80584.1"/>
    <property type="molecule type" value="Genomic_DNA"/>
</dbReference>
<dbReference type="Pfam" id="PF08241">
    <property type="entry name" value="Methyltransf_11"/>
    <property type="match status" value="1"/>
</dbReference>
<keyword evidence="3" id="KW-1185">Reference proteome</keyword>
<dbReference type="GO" id="GO:0008757">
    <property type="term" value="F:S-adenosylmethionine-dependent methyltransferase activity"/>
    <property type="evidence" value="ECO:0007669"/>
    <property type="project" value="InterPro"/>
</dbReference>
<dbReference type="OrthoDB" id="9811589at2"/>
<proteinExistence type="predicted"/>
<dbReference type="AlphaFoldDB" id="A0A369UIK7"/>
<dbReference type="GO" id="GO:0032259">
    <property type="term" value="P:methylation"/>
    <property type="evidence" value="ECO:0007669"/>
    <property type="project" value="UniProtKB-KW"/>
</dbReference>
<dbReference type="RefSeq" id="WP_114846711.1">
    <property type="nucleotide sequence ID" value="NZ_JBHSPE010000025.1"/>
</dbReference>
<organism evidence="2 3">
    <name type="scientific">Dyella tabacisoli</name>
    <dbReference type="NCBI Taxonomy" id="2282381"/>
    <lineage>
        <taxon>Bacteria</taxon>
        <taxon>Pseudomonadati</taxon>
        <taxon>Pseudomonadota</taxon>
        <taxon>Gammaproteobacteria</taxon>
        <taxon>Lysobacterales</taxon>
        <taxon>Rhodanobacteraceae</taxon>
        <taxon>Dyella</taxon>
    </lineage>
</organism>
<dbReference type="PANTHER" id="PTHR42912">
    <property type="entry name" value="METHYLTRANSFERASE"/>
    <property type="match status" value="1"/>
</dbReference>
<reference evidence="2 3" key="1">
    <citation type="submission" date="2018-07" db="EMBL/GenBank/DDBJ databases">
        <title>Dyella tabacisoli L4-6T, whole genome shotgun sequence.</title>
        <authorList>
            <person name="Zhou X.-K."/>
            <person name="Li W.-J."/>
            <person name="Duan Y.-Q."/>
        </authorList>
    </citation>
    <scope>NUCLEOTIDE SEQUENCE [LARGE SCALE GENOMIC DNA]</scope>
    <source>
        <strain evidence="2 3">L4-6</strain>
    </source>
</reference>
<evidence type="ECO:0000313" key="3">
    <source>
        <dbReference type="Proteomes" id="UP000253782"/>
    </source>
</evidence>
<dbReference type="CDD" id="cd02440">
    <property type="entry name" value="AdoMet_MTases"/>
    <property type="match status" value="1"/>
</dbReference>
<keyword evidence="2" id="KW-0808">Transferase</keyword>
<gene>
    <name evidence="2" type="ORF">DVJ77_17065</name>
</gene>
<dbReference type="InterPro" id="IPR050508">
    <property type="entry name" value="Methyltransf_Superfamily"/>
</dbReference>
<comment type="caution">
    <text evidence="2">The sequence shown here is derived from an EMBL/GenBank/DDBJ whole genome shotgun (WGS) entry which is preliminary data.</text>
</comment>
<dbReference type="InterPro" id="IPR013216">
    <property type="entry name" value="Methyltransf_11"/>
</dbReference>
<dbReference type="Gene3D" id="3.40.50.150">
    <property type="entry name" value="Vaccinia Virus protein VP39"/>
    <property type="match status" value="1"/>
</dbReference>
<evidence type="ECO:0000313" key="2">
    <source>
        <dbReference type="EMBL" id="RDD80584.1"/>
    </source>
</evidence>
<dbReference type="SUPFAM" id="SSF53335">
    <property type="entry name" value="S-adenosyl-L-methionine-dependent methyltransferases"/>
    <property type="match status" value="1"/>
</dbReference>